<dbReference type="KEGG" id="tse:THMIRHAS_17720"/>
<evidence type="ECO:0000313" key="1">
    <source>
        <dbReference type="EMBL" id="BBP46399.1"/>
    </source>
</evidence>
<dbReference type="EMBL" id="AP021889">
    <property type="protein sequence ID" value="BBP46399.1"/>
    <property type="molecule type" value="Genomic_DNA"/>
</dbReference>
<name>A0A6F8PWA6_9GAMM</name>
<reference evidence="2" key="1">
    <citation type="submission" date="2019-11" db="EMBL/GenBank/DDBJ databases">
        <title>Isolation and characterization of two novel species in the genus Thiomicrorhabdus.</title>
        <authorList>
            <person name="Mochizuki J."/>
            <person name="Kojima H."/>
            <person name="Fukui M."/>
        </authorList>
    </citation>
    <scope>NUCLEOTIDE SEQUENCE [LARGE SCALE GENOMIC DNA]</scope>
    <source>
        <strain evidence="2">aks77</strain>
    </source>
</reference>
<protein>
    <submittedName>
        <fullName evidence="1">Uncharacterized protein</fullName>
    </submittedName>
</protein>
<sequence>MGYDKDVDTGGYVEYIGAWDLNDDYIPYGSFGFTHKISANTQWDIGSEVALDNPGQDFEIFFGLIQRD</sequence>
<dbReference type="Proteomes" id="UP000501726">
    <property type="component" value="Chromosome"/>
</dbReference>
<gene>
    <name evidence="1" type="ORF">THMIRHAS_17720</name>
</gene>
<evidence type="ECO:0000313" key="2">
    <source>
        <dbReference type="Proteomes" id="UP000501726"/>
    </source>
</evidence>
<accession>A0A6F8PWA6</accession>
<organism evidence="1 2">
    <name type="scientific">Thiosulfatimonas sediminis</name>
    <dbReference type="NCBI Taxonomy" id="2675054"/>
    <lineage>
        <taxon>Bacteria</taxon>
        <taxon>Pseudomonadati</taxon>
        <taxon>Pseudomonadota</taxon>
        <taxon>Gammaproteobacteria</taxon>
        <taxon>Thiotrichales</taxon>
        <taxon>Piscirickettsiaceae</taxon>
        <taxon>Thiosulfatimonas</taxon>
    </lineage>
</organism>
<dbReference type="AlphaFoldDB" id="A0A6F8PWA6"/>
<dbReference type="RefSeq" id="WP_173272968.1">
    <property type="nucleotide sequence ID" value="NZ_AP021889.1"/>
</dbReference>
<keyword evidence="2" id="KW-1185">Reference proteome</keyword>
<proteinExistence type="predicted"/>